<gene>
    <name evidence="1" type="ORF">PIB30_020735</name>
</gene>
<feature type="non-terminal residue" evidence="1">
    <location>
        <position position="1"/>
    </location>
</feature>
<dbReference type="EMBL" id="JASCZI010241722">
    <property type="protein sequence ID" value="MED6205766.1"/>
    <property type="molecule type" value="Genomic_DNA"/>
</dbReference>
<dbReference type="Proteomes" id="UP001341840">
    <property type="component" value="Unassembled WGS sequence"/>
</dbReference>
<keyword evidence="2" id="KW-1185">Reference proteome</keyword>
<evidence type="ECO:0000313" key="2">
    <source>
        <dbReference type="Proteomes" id="UP001341840"/>
    </source>
</evidence>
<dbReference type="InterPro" id="IPR050796">
    <property type="entry name" value="SCF_F-box_component"/>
</dbReference>
<reference evidence="1 2" key="1">
    <citation type="journal article" date="2023" name="Plants (Basel)">
        <title>Bridging the Gap: Combining Genomics and Transcriptomics Approaches to Understand Stylosanthes scabra, an Orphan Legume from the Brazilian Caatinga.</title>
        <authorList>
            <person name="Ferreira-Neto J.R.C."/>
            <person name="da Silva M.D."/>
            <person name="Binneck E."/>
            <person name="de Melo N.F."/>
            <person name="da Silva R.H."/>
            <person name="de Melo A.L.T.M."/>
            <person name="Pandolfi V."/>
            <person name="Bustamante F.O."/>
            <person name="Brasileiro-Vidal A.C."/>
            <person name="Benko-Iseppon A.M."/>
        </authorList>
    </citation>
    <scope>NUCLEOTIDE SEQUENCE [LARGE SCALE GENOMIC DNA]</scope>
    <source>
        <tissue evidence="1">Leaves</tissue>
    </source>
</reference>
<name>A0ABU6Y899_9FABA</name>
<protein>
    <recommendedName>
        <fullName evidence="3">F-box domain-containing protein</fullName>
    </recommendedName>
</protein>
<proteinExistence type="predicted"/>
<sequence length="154" mass="18129">LGDEILLKIFAKSDPKTAARCRAINKRWCYKLMTPLFAKHNFRENKNKYMNVIAGLGCPPQHDFSKWCVRVYVDTTEKLNVYFPWEVNGFRSYSMIGLDHRIICLKFDREGFDFGIVVWNPFTSKREFCSNESRKHLTHAVSLLAFRHIFDSLD</sequence>
<dbReference type="InterPro" id="IPR036047">
    <property type="entry name" value="F-box-like_dom_sf"/>
</dbReference>
<dbReference type="SUPFAM" id="SSF81383">
    <property type="entry name" value="F-box domain"/>
    <property type="match status" value="1"/>
</dbReference>
<evidence type="ECO:0000313" key="1">
    <source>
        <dbReference type="EMBL" id="MED6205766.1"/>
    </source>
</evidence>
<dbReference type="PANTHER" id="PTHR31672">
    <property type="entry name" value="BNACNNG10540D PROTEIN"/>
    <property type="match status" value="1"/>
</dbReference>
<accession>A0ABU6Y899</accession>
<evidence type="ECO:0008006" key="3">
    <source>
        <dbReference type="Google" id="ProtNLM"/>
    </source>
</evidence>
<dbReference type="PANTHER" id="PTHR31672:SF13">
    <property type="entry name" value="F-BOX PROTEIN CPR30-LIKE"/>
    <property type="match status" value="1"/>
</dbReference>
<comment type="caution">
    <text evidence="1">The sequence shown here is derived from an EMBL/GenBank/DDBJ whole genome shotgun (WGS) entry which is preliminary data.</text>
</comment>
<organism evidence="1 2">
    <name type="scientific">Stylosanthes scabra</name>
    <dbReference type="NCBI Taxonomy" id="79078"/>
    <lineage>
        <taxon>Eukaryota</taxon>
        <taxon>Viridiplantae</taxon>
        <taxon>Streptophyta</taxon>
        <taxon>Embryophyta</taxon>
        <taxon>Tracheophyta</taxon>
        <taxon>Spermatophyta</taxon>
        <taxon>Magnoliopsida</taxon>
        <taxon>eudicotyledons</taxon>
        <taxon>Gunneridae</taxon>
        <taxon>Pentapetalae</taxon>
        <taxon>rosids</taxon>
        <taxon>fabids</taxon>
        <taxon>Fabales</taxon>
        <taxon>Fabaceae</taxon>
        <taxon>Papilionoideae</taxon>
        <taxon>50 kb inversion clade</taxon>
        <taxon>dalbergioids sensu lato</taxon>
        <taxon>Dalbergieae</taxon>
        <taxon>Pterocarpus clade</taxon>
        <taxon>Stylosanthes</taxon>
    </lineage>
</organism>